<dbReference type="Gramene" id="OGLUM05G11090.1">
    <property type="protein sequence ID" value="OGLUM05G11090.1"/>
    <property type="gene ID" value="OGLUM05G11090"/>
</dbReference>
<protein>
    <submittedName>
        <fullName evidence="1">Uncharacterized protein</fullName>
    </submittedName>
</protein>
<organism evidence="1">
    <name type="scientific">Oryza glumipatula</name>
    <dbReference type="NCBI Taxonomy" id="40148"/>
    <lineage>
        <taxon>Eukaryota</taxon>
        <taxon>Viridiplantae</taxon>
        <taxon>Streptophyta</taxon>
        <taxon>Embryophyta</taxon>
        <taxon>Tracheophyta</taxon>
        <taxon>Spermatophyta</taxon>
        <taxon>Magnoliopsida</taxon>
        <taxon>Liliopsida</taxon>
        <taxon>Poales</taxon>
        <taxon>Poaceae</taxon>
        <taxon>BOP clade</taxon>
        <taxon>Oryzoideae</taxon>
        <taxon>Oryzeae</taxon>
        <taxon>Oryzinae</taxon>
        <taxon>Oryza</taxon>
    </lineage>
</organism>
<dbReference type="Proteomes" id="UP000026961">
    <property type="component" value="Chromosome 5"/>
</dbReference>
<reference evidence="1" key="2">
    <citation type="submission" date="2018-05" db="EMBL/GenBank/DDBJ databases">
        <title>OgluRS3 (Oryza glumaepatula Reference Sequence Version 3).</title>
        <authorList>
            <person name="Zhang J."/>
            <person name="Kudrna D."/>
            <person name="Lee S."/>
            <person name="Talag J."/>
            <person name="Welchert J."/>
            <person name="Wing R.A."/>
        </authorList>
    </citation>
    <scope>NUCLEOTIDE SEQUENCE [LARGE SCALE GENOMIC DNA]</scope>
</reference>
<sequence length="320" mass="34965">MMDSMGLPFSSINFRASALNVNNQSKMDCFPLASREVICTDQSGHAFLVNADTCEVGTMPSLHKPKSMPLSVFVVRSHDGYGSSLFVMERIPKPELGFNSDQLSYTASLHYLPTERPGTAINFHLRLLSVNPSTVTADAAAQTQRSAPTLCLAVAHTFAYLSMASAPTAWRQQATHGAKLAKWTLPFHGRIDYVPEFNLWFGLSAEAQRLAAADLSAMDSQPQLVGPWKELNLPEEWRECKDPQLVNLGSGRFCIARFFRSNSDFGNKPIAVFTGVEVVPHVGDANGNANKGSNGKVQLQMIPHRSKCHASNATTIDVVL</sequence>
<dbReference type="Pfam" id="PF07893">
    <property type="entry name" value="DUF1668"/>
    <property type="match status" value="1"/>
</dbReference>
<evidence type="ECO:0000313" key="2">
    <source>
        <dbReference type="Proteomes" id="UP000026961"/>
    </source>
</evidence>
<name>A0A0D9ZWZ6_9ORYZ</name>
<dbReference type="PANTHER" id="PTHR33085:SF145">
    <property type="entry name" value="OS05G0302200 PROTEIN"/>
    <property type="match status" value="1"/>
</dbReference>
<dbReference type="PANTHER" id="PTHR33085">
    <property type="entry name" value="OS12G0113100 PROTEIN-RELATED"/>
    <property type="match status" value="1"/>
</dbReference>
<dbReference type="InterPro" id="IPR012871">
    <property type="entry name" value="DUF1668_ORYSA"/>
</dbReference>
<evidence type="ECO:0000313" key="1">
    <source>
        <dbReference type="EnsemblPlants" id="OGLUM05G11090.1"/>
    </source>
</evidence>
<reference evidence="1" key="1">
    <citation type="submission" date="2015-04" db="UniProtKB">
        <authorList>
            <consortium name="EnsemblPlants"/>
        </authorList>
    </citation>
    <scope>IDENTIFICATION</scope>
</reference>
<dbReference type="AlphaFoldDB" id="A0A0D9ZWZ6"/>
<dbReference type="eggNOG" id="ENOG502R87V">
    <property type="taxonomic scope" value="Eukaryota"/>
</dbReference>
<dbReference type="HOGENOM" id="CLU_018267_2_0_1"/>
<keyword evidence="2" id="KW-1185">Reference proteome</keyword>
<dbReference type="EnsemblPlants" id="OGLUM05G11090.1">
    <property type="protein sequence ID" value="OGLUM05G11090.1"/>
    <property type="gene ID" value="OGLUM05G11090"/>
</dbReference>
<proteinExistence type="predicted"/>
<accession>A0A0D9ZWZ6</accession>